<keyword evidence="5" id="KW-1185">Reference proteome</keyword>
<feature type="region of interest" description="Disordered" evidence="1">
    <location>
        <begin position="417"/>
        <end position="438"/>
    </location>
</feature>
<evidence type="ECO:0000313" key="5">
    <source>
        <dbReference type="Proteomes" id="UP001150217"/>
    </source>
</evidence>
<dbReference type="InterPro" id="IPR058913">
    <property type="entry name" value="Integrase_dom_put"/>
</dbReference>
<keyword evidence="2" id="KW-0732">Signal</keyword>
<reference evidence="4" key="1">
    <citation type="submission" date="2022-08" db="EMBL/GenBank/DDBJ databases">
        <title>A Global Phylogenomic Analysis of the Shiitake Genus Lentinula.</title>
        <authorList>
            <consortium name="DOE Joint Genome Institute"/>
            <person name="Sierra-Patev S."/>
            <person name="Min B."/>
            <person name="Naranjo-Ortiz M."/>
            <person name="Looney B."/>
            <person name="Konkel Z."/>
            <person name="Slot J.C."/>
            <person name="Sakamoto Y."/>
            <person name="Steenwyk J.L."/>
            <person name="Rokas A."/>
            <person name="Carro J."/>
            <person name="Camarero S."/>
            <person name="Ferreira P."/>
            <person name="Molpeceres G."/>
            <person name="Ruiz-Duenas F.J."/>
            <person name="Serrano A."/>
            <person name="Henrissat B."/>
            <person name="Drula E."/>
            <person name="Hughes K.W."/>
            <person name="Mata J.L."/>
            <person name="Ishikawa N.K."/>
            <person name="Vargas-Isla R."/>
            <person name="Ushijima S."/>
            <person name="Smith C.A."/>
            <person name="Ahrendt S."/>
            <person name="Andreopoulos W."/>
            <person name="He G."/>
            <person name="Labutti K."/>
            <person name="Lipzen A."/>
            <person name="Ng V."/>
            <person name="Riley R."/>
            <person name="Sandor L."/>
            <person name="Barry K."/>
            <person name="Martinez A.T."/>
            <person name="Xiao Y."/>
            <person name="Gibbons J.G."/>
            <person name="Terashima K."/>
            <person name="Grigoriev I.V."/>
            <person name="Hibbett D.S."/>
        </authorList>
    </citation>
    <scope>NUCLEOTIDE SEQUENCE</scope>
    <source>
        <strain evidence="4">RHP3577 ss4</strain>
    </source>
</reference>
<evidence type="ECO:0000313" key="4">
    <source>
        <dbReference type="EMBL" id="KAJ4500519.1"/>
    </source>
</evidence>
<name>A0ABQ8VZ84_9AGAR</name>
<evidence type="ECO:0000256" key="2">
    <source>
        <dbReference type="SAM" id="SignalP"/>
    </source>
</evidence>
<feature type="domain" description="Integrase core" evidence="3">
    <location>
        <begin position="282"/>
        <end position="372"/>
    </location>
</feature>
<dbReference type="PANTHER" id="PTHR46791">
    <property type="entry name" value="EXPRESSED PROTEIN"/>
    <property type="match status" value="1"/>
</dbReference>
<feature type="chain" id="PRO_5045633778" description="Integrase core domain-containing protein" evidence="2">
    <location>
        <begin position="16"/>
        <end position="487"/>
    </location>
</feature>
<dbReference type="EMBL" id="JANVFT010000005">
    <property type="protein sequence ID" value="KAJ4500519.1"/>
    <property type="molecule type" value="Genomic_DNA"/>
</dbReference>
<accession>A0ABQ8VZ84</accession>
<protein>
    <recommendedName>
        <fullName evidence="3">Integrase core domain-containing protein</fullName>
    </recommendedName>
</protein>
<gene>
    <name evidence="4" type="ORF">C8R41DRAFT_751300</name>
</gene>
<proteinExistence type="predicted"/>
<dbReference type="Proteomes" id="UP001150217">
    <property type="component" value="Unassembled WGS sequence"/>
</dbReference>
<comment type="caution">
    <text evidence="4">The sequence shown here is derived from an EMBL/GenBank/DDBJ whole genome shotgun (WGS) entry which is preliminary data.</text>
</comment>
<dbReference type="PANTHER" id="PTHR46791:SF5">
    <property type="entry name" value="CLR5 DOMAIN-CONTAINING PROTEIN-RELATED"/>
    <property type="match status" value="1"/>
</dbReference>
<organism evidence="4 5">
    <name type="scientific">Lentinula lateritia</name>
    <dbReference type="NCBI Taxonomy" id="40482"/>
    <lineage>
        <taxon>Eukaryota</taxon>
        <taxon>Fungi</taxon>
        <taxon>Dikarya</taxon>
        <taxon>Basidiomycota</taxon>
        <taxon>Agaricomycotina</taxon>
        <taxon>Agaricomycetes</taxon>
        <taxon>Agaricomycetidae</taxon>
        <taxon>Agaricales</taxon>
        <taxon>Marasmiineae</taxon>
        <taxon>Omphalotaceae</taxon>
        <taxon>Lentinula</taxon>
    </lineage>
</organism>
<sequence>MWTLTLLHCILLSAAQNTTNIGSSAPQTSFLDAFRAHYAQFQAVAIQVHLEPTDPFLLELLGEDLHQFAQTATESSHLGRPEVVFTETTGRPGRPRTVIDPNFLRFAYQHRSTSGISNFLDVSRSTLRRRLLEYGIASPGANPFPRMVGSVEDTHRIDVHSDNSDELLDAEVPQPAHLPEDVQAEASSIPSSSSPGYISRISDEQLDSLLGRLRIHYHRAGIRMLDGMLRRLSIIVPYECIRQSLIRIDPIHRVFDRIRIRRRGYSVPGPNSVWHHDGHHRQSVHNVRIERLWVDVSHYISQTWHDMFTLLEIRHGLQVSNVNHIWLLQHLFLPVINDQLAFWAESWNSHRVSQRHGPARSPEDMFVFDSLVNGIRGEPLDQFAMSDEELEIFGVDWEGLQDEVLLRALRQNYAPNEGSGSWLGSRGPPPDLNTVTVDPPSTLLNPEQLAFLDQLVQNHSRLPHEPEVVRLWIDALAIVRTMYPNNF</sequence>
<feature type="signal peptide" evidence="2">
    <location>
        <begin position="1"/>
        <end position="15"/>
    </location>
</feature>
<dbReference type="Pfam" id="PF24764">
    <property type="entry name" value="rva_4"/>
    <property type="match status" value="1"/>
</dbReference>
<evidence type="ECO:0000256" key="1">
    <source>
        <dbReference type="SAM" id="MobiDB-lite"/>
    </source>
</evidence>
<evidence type="ECO:0000259" key="3">
    <source>
        <dbReference type="Pfam" id="PF24764"/>
    </source>
</evidence>